<dbReference type="AlphaFoldDB" id="A0A2M4CE88"/>
<name>A0A2M4CE88_9DIPT</name>
<accession>A0A2M4CE88</accession>
<protein>
    <submittedName>
        <fullName evidence="1">Putative secreted protein</fullName>
    </submittedName>
</protein>
<sequence>MLCSSSSVFWSIHLKWPVASSSALMVWSTFRSYSGVRQYWAAERAQRDSRTWCEGPKMNTRFLQNTSYNSLAPG</sequence>
<proteinExistence type="predicted"/>
<reference evidence="1" key="1">
    <citation type="submission" date="2018-01" db="EMBL/GenBank/DDBJ databases">
        <title>An insight into the sialome of Amazonian anophelines.</title>
        <authorList>
            <person name="Ribeiro J.M."/>
            <person name="Scarpassa V."/>
            <person name="Calvo E."/>
        </authorList>
    </citation>
    <scope>NUCLEOTIDE SEQUENCE</scope>
    <source>
        <tissue evidence="1">Salivary glands</tissue>
    </source>
</reference>
<dbReference type="EMBL" id="GGFJ01014107">
    <property type="protein sequence ID" value="MBW63248.1"/>
    <property type="molecule type" value="Transcribed_RNA"/>
</dbReference>
<organism evidence="1">
    <name type="scientific">Anopheles marajoara</name>
    <dbReference type="NCBI Taxonomy" id="58244"/>
    <lineage>
        <taxon>Eukaryota</taxon>
        <taxon>Metazoa</taxon>
        <taxon>Ecdysozoa</taxon>
        <taxon>Arthropoda</taxon>
        <taxon>Hexapoda</taxon>
        <taxon>Insecta</taxon>
        <taxon>Pterygota</taxon>
        <taxon>Neoptera</taxon>
        <taxon>Endopterygota</taxon>
        <taxon>Diptera</taxon>
        <taxon>Nematocera</taxon>
        <taxon>Culicoidea</taxon>
        <taxon>Culicidae</taxon>
        <taxon>Anophelinae</taxon>
        <taxon>Anopheles</taxon>
    </lineage>
</organism>
<evidence type="ECO:0000313" key="1">
    <source>
        <dbReference type="EMBL" id="MBW63248.1"/>
    </source>
</evidence>